<proteinExistence type="predicted"/>
<sequence>MKPSIIKLIGLYSLLYALFSVAVVLWACMTALHTGFSLPAVGRLLMLWEPKWWGVGVLGALLHVLGYLRALKRPRLMLGNLLCLWAFIGYVLVPNYSAVLIVLQLVAVAIIMSYRRPDAAALPE</sequence>
<keyword evidence="3" id="KW-1185">Reference proteome</keyword>
<feature type="transmembrane region" description="Helical" evidence="1">
    <location>
        <begin position="52"/>
        <end position="68"/>
    </location>
</feature>
<dbReference type="RefSeq" id="WP_125585019.1">
    <property type="nucleotide sequence ID" value="NZ_JBHTMO010000038.1"/>
</dbReference>
<evidence type="ECO:0000313" key="2">
    <source>
        <dbReference type="EMBL" id="MFD1394019.1"/>
    </source>
</evidence>
<accession>A0ABW4BAI6</accession>
<keyword evidence="1" id="KW-0472">Membrane</keyword>
<evidence type="ECO:0000256" key="1">
    <source>
        <dbReference type="SAM" id="Phobius"/>
    </source>
</evidence>
<protein>
    <recommendedName>
        <fullName evidence="4">Integral membrane protein</fullName>
    </recommendedName>
</protein>
<dbReference type="Proteomes" id="UP001597249">
    <property type="component" value="Unassembled WGS sequence"/>
</dbReference>
<gene>
    <name evidence="2" type="ORF">ACFQ3L_10620</name>
</gene>
<organism evidence="2 3">
    <name type="scientific">Lacticaseibacillus jixianensis</name>
    <dbReference type="NCBI Taxonomy" id="2486012"/>
    <lineage>
        <taxon>Bacteria</taxon>
        <taxon>Bacillati</taxon>
        <taxon>Bacillota</taxon>
        <taxon>Bacilli</taxon>
        <taxon>Lactobacillales</taxon>
        <taxon>Lactobacillaceae</taxon>
        <taxon>Lacticaseibacillus</taxon>
    </lineage>
</organism>
<dbReference type="EMBL" id="JBHTMO010000038">
    <property type="protein sequence ID" value="MFD1394019.1"/>
    <property type="molecule type" value="Genomic_DNA"/>
</dbReference>
<reference evidence="3" key="1">
    <citation type="journal article" date="2019" name="Int. J. Syst. Evol. Microbiol.">
        <title>The Global Catalogue of Microorganisms (GCM) 10K type strain sequencing project: providing services to taxonomists for standard genome sequencing and annotation.</title>
        <authorList>
            <consortium name="The Broad Institute Genomics Platform"/>
            <consortium name="The Broad Institute Genome Sequencing Center for Infectious Disease"/>
            <person name="Wu L."/>
            <person name="Ma J."/>
        </authorList>
    </citation>
    <scope>NUCLEOTIDE SEQUENCE [LARGE SCALE GENOMIC DNA]</scope>
    <source>
        <strain evidence="3">CCM 8911</strain>
    </source>
</reference>
<feature type="transmembrane region" description="Helical" evidence="1">
    <location>
        <begin position="12"/>
        <end position="32"/>
    </location>
</feature>
<name>A0ABW4BAI6_9LACO</name>
<feature type="transmembrane region" description="Helical" evidence="1">
    <location>
        <begin position="98"/>
        <end position="114"/>
    </location>
</feature>
<comment type="caution">
    <text evidence="2">The sequence shown here is derived from an EMBL/GenBank/DDBJ whole genome shotgun (WGS) entry which is preliminary data.</text>
</comment>
<evidence type="ECO:0008006" key="4">
    <source>
        <dbReference type="Google" id="ProtNLM"/>
    </source>
</evidence>
<keyword evidence="1" id="KW-0812">Transmembrane</keyword>
<evidence type="ECO:0000313" key="3">
    <source>
        <dbReference type="Proteomes" id="UP001597249"/>
    </source>
</evidence>
<keyword evidence="1" id="KW-1133">Transmembrane helix</keyword>